<dbReference type="EMBL" id="JAPDRP010000002">
    <property type="protein sequence ID" value="KAJ9648975.1"/>
    <property type="molecule type" value="Genomic_DNA"/>
</dbReference>
<accession>A0ACC2ZMZ2</accession>
<gene>
    <name evidence="1" type="ORF">H2199_000888</name>
</gene>
<organism evidence="1 2">
    <name type="scientific">Coniosporium tulheliwenetii</name>
    <dbReference type="NCBI Taxonomy" id="3383036"/>
    <lineage>
        <taxon>Eukaryota</taxon>
        <taxon>Fungi</taxon>
        <taxon>Dikarya</taxon>
        <taxon>Ascomycota</taxon>
        <taxon>Pezizomycotina</taxon>
        <taxon>Dothideomycetes</taxon>
        <taxon>Dothideomycetes incertae sedis</taxon>
        <taxon>Coniosporium</taxon>
    </lineage>
</organism>
<dbReference type="Proteomes" id="UP001172680">
    <property type="component" value="Unassembled WGS sequence"/>
</dbReference>
<comment type="caution">
    <text evidence="1">The sequence shown here is derived from an EMBL/GenBank/DDBJ whole genome shotgun (WGS) entry which is preliminary data.</text>
</comment>
<keyword evidence="2" id="KW-1185">Reference proteome</keyword>
<proteinExistence type="predicted"/>
<reference evidence="1" key="1">
    <citation type="submission" date="2022-10" db="EMBL/GenBank/DDBJ databases">
        <title>Culturing micro-colonial fungi from biological soil crusts in the Mojave desert and describing Neophaeococcomyces mojavensis, and introducing the new genera and species Taxawa tesnikishii.</title>
        <authorList>
            <person name="Kurbessoian T."/>
            <person name="Stajich J.E."/>
        </authorList>
    </citation>
    <scope>NUCLEOTIDE SEQUENCE</scope>
    <source>
        <strain evidence="1">JES_115</strain>
    </source>
</reference>
<sequence>MEASILIPTADSSAAALIPLERMSQQAKVHAPQEDWTGVTDSRLRRKLQNRLNQRSRRKREAHIKTGGHVPPATQSIASHMGDDSNVSGPRRSAQITDSSSPNMAVVVSTALEPQVKPRKLGQRANTYAGEADDIQQTVLNQLEELASQKYLGSPTADFLLTLIQFNVFRALLRNTFTLRLTLDWLQDEALSPFCAGHFNESAPSSLQPTLLQRTIEHHPWIDLFPFPAMRDNLLRVYGKYDEDQLCGDLVGWCRSPGERTGLIVWSEPWDPWGWEATEAFLKTWGWTIRGCWEISYSTNYWRAQRGEEPFEDSLFELSA</sequence>
<evidence type="ECO:0000313" key="2">
    <source>
        <dbReference type="Proteomes" id="UP001172680"/>
    </source>
</evidence>
<protein>
    <submittedName>
        <fullName evidence="1">Uncharacterized protein</fullName>
    </submittedName>
</protein>
<name>A0ACC2ZMZ2_9PEZI</name>
<evidence type="ECO:0000313" key="1">
    <source>
        <dbReference type="EMBL" id="KAJ9648975.1"/>
    </source>
</evidence>